<gene>
    <name evidence="3" type="ORF">I5I61_19675</name>
</gene>
<name>A0ABS0KNW4_PSENT</name>
<sequence>MEIFISIGERLKEVRVAMGMSQTEFAEIAADAGVPGATRQSQANYEKGRQMPSAAYLAAIAAEGADVLYVVTGRHSNVASTQHLTETANPVTKLPADELLLLDAYRALGSAKRKELLASLLTGGAGKKPAKPGGVTVSGSNNRAAGRDYHEKE</sequence>
<organism evidence="3 4">
    <name type="scientific">Pseudomonas nitroreducens</name>
    <dbReference type="NCBI Taxonomy" id="46680"/>
    <lineage>
        <taxon>Bacteria</taxon>
        <taxon>Pseudomonadati</taxon>
        <taxon>Pseudomonadota</taxon>
        <taxon>Gammaproteobacteria</taxon>
        <taxon>Pseudomonadales</taxon>
        <taxon>Pseudomonadaceae</taxon>
        <taxon>Pseudomonas</taxon>
    </lineage>
</organism>
<dbReference type="SUPFAM" id="SSF47413">
    <property type="entry name" value="lambda repressor-like DNA-binding domains"/>
    <property type="match status" value="1"/>
</dbReference>
<comment type="caution">
    <text evidence="3">The sequence shown here is derived from an EMBL/GenBank/DDBJ whole genome shotgun (WGS) entry which is preliminary data.</text>
</comment>
<keyword evidence="4" id="KW-1185">Reference proteome</keyword>
<dbReference type="PROSITE" id="PS50943">
    <property type="entry name" value="HTH_CROC1"/>
    <property type="match status" value="1"/>
</dbReference>
<feature type="region of interest" description="Disordered" evidence="1">
    <location>
        <begin position="123"/>
        <end position="153"/>
    </location>
</feature>
<dbReference type="CDD" id="cd00093">
    <property type="entry name" value="HTH_XRE"/>
    <property type="match status" value="1"/>
</dbReference>
<accession>A0ABS0KNW4</accession>
<reference evidence="3 4" key="1">
    <citation type="submission" date="2020-11" db="EMBL/GenBank/DDBJ databases">
        <title>Enhanced detection system for hospital associated transmission using whole genome sequencing surveillance.</title>
        <authorList>
            <person name="Harrison L.H."/>
            <person name="Van Tyne D."/>
            <person name="Marsh J.W."/>
            <person name="Griffith M.P."/>
            <person name="Snyder D.J."/>
            <person name="Cooper V.S."/>
            <person name="Mustapha M."/>
        </authorList>
    </citation>
    <scope>NUCLEOTIDE SEQUENCE [LARGE SCALE GENOMIC DNA]</scope>
    <source>
        <strain evidence="3 4">PSA00705</strain>
    </source>
</reference>
<evidence type="ECO:0000259" key="2">
    <source>
        <dbReference type="PROSITE" id="PS50943"/>
    </source>
</evidence>
<evidence type="ECO:0000256" key="1">
    <source>
        <dbReference type="SAM" id="MobiDB-lite"/>
    </source>
</evidence>
<dbReference type="Proteomes" id="UP000608450">
    <property type="component" value="Unassembled WGS sequence"/>
</dbReference>
<dbReference type="RefSeq" id="WP_196913164.1">
    <property type="nucleotide sequence ID" value="NZ_CAMIIC010000007.1"/>
</dbReference>
<evidence type="ECO:0000313" key="3">
    <source>
        <dbReference type="EMBL" id="MBG6289679.1"/>
    </source>
</evidence>
<proteinExistence type="predicted"/>
<evidence type="ECO:0000313" key="4">
    <source>
        <dbReference type="Proteomes" id="UP000608450"/>
    </source>
</evidence>
<protein>
    <submittedName>
        <fullName evidence="3">Helix-turn-helix transcriptional regulator</fullName>
    </submittedName>
</protein>
<feature type="domain" description="HTH cro/C1-type" evidence="2">
    <location>
        <begin position="11"/>
        <end position="61"/>
    </location>
</feature>
<dbReference type="EMBL" id="JADTFC010000054">
    <property type="protein sequence ID" value="MBG6289679.1"/>
    <property type="molecule type" value="Genomic_DNA"/>
</dbReference>
<dbReference type="InterPro" id="IPR001387">
    <property type="entry name" value="Cro/C1-type_HTH"/>
</dbReference>
<dbReference type="Gene3D" id="1.10.260.40">
    <property type="entry name" value="lambda repressor-like DNA-binding domains"/>
    <property type="match status" value="1"/>
</dbReference>
<dbReference type="InterPro" id="IPR010982">
    <property type="entry name" value="Lambda_DNA-bd_dom_sf"/>
</dbReference>